<dbReference type="AlphaFoldDB" id="A0A939J8K1"/>
<accession>A0A939J8K1</accession>
<evidence type="ECO:0000313" key="1">
    <source>
        <dbReference type="EMBL" id="MBO0347287.1"/>
    </source>
</evidence>
<name>A0A939J8K1_9HYPH</name>
<organism evidence="1 2">
    <name type="scientific">Roseibium limicola</name>
    <dbReference type="NCBI Taxonomy" id="2816037"/>
    <lineage>
        <taxon>Bacteria</taxon>
        <taxon>Pseudomonadati</taxon>
        <taxon>Pseudomonadota</taxon>
        <taxon>Alphaproteobacteria</taxon>
        <taxon>Hyphomicrobiales</taxon>
        <taxon>Stappiaceae</taxon>
        <taxon>Roseibium</taxon>
    </lineage>
</organism>
<gene>
    <name evidence="1" type="ORF">J0X15_18805</name>
</gene>
<reference evidence="1" key="1">
    <citation type="submission" date="2021-03" db="EMBL/GenBank/DDBJ databases">
        <title>Roseibium sp. CAU 1637 isolated from Incheon.</title>
        <authorList>
            <person name="Kim W."/>
        </authorList>
    </citation>
    <scope>NUCLEOTIDE SEQUENCE</scope>
    <source>
        <strain evidence="1">CAU 1637</strain>
    </source>
</reference>
<protein>
    <submittedName>
        <fullName evidence="1">Uncharacterized protein</fullName>
    </submittedName>
</protein>
<proteinExistence type="predicted"/>
<dbReference type="RefSeq" id="WP_206944243.1">
    <property type="nucleotide sequence ID" value="NZ_JAFLNF010000010.1"/>
</dbReference>
<dbReference type="Proteomes" id="UP000664779">
    <property type="component" value="Unassembled WGS sequence"/>
</dbReference>
<comment type="caution">
    <text evidence="1">The sequence shown here is derived from an EMBL/GenBank/DDBJ whole genome shotgun (WGS) entry which is preliminary data.</text>
</comment>
<sequence length="55" mass="5567">MSSRASAGADPGSVRPDLTALVPPGVIAGLDPALHAVAERLGKAFVCRDVSAWIP</sequence>
<dbReference type="EMBL" id="JAFLNF010000010">
    <property type="protein sequence ID" value="MBO0347287.1"/>
    <property type="molecule type" value="Genomic_DNA"/>
</dbReference>
<keyword evidence="2" id="KW-1185">Reference proteome</keyword>
<evidence type="ECO:0000313" key="2">
    <source>
        <dbReference type="Proteomes" id="UP000664779"/>
    </source>
</evidence>